<dbReference type="InterPro" id="IPR013783">
    <property type="entry name" value="Ig-like_fold"/>
</dbReference>
<feature type="signal peptide" evidence="8">
    <location>
        <begin position="1"/>
        <end position="30"/>
    </location>
</feature>
<proteinExistence type="inferred from homology"/>
<dbReference type="Gene3D" id="2.60.40.2700">
    <property type="match status" value="4"/>
</dbReference>
<comment type="similarity">
    <text evidence="2">Belongs to the serine-aspartate repeat-containing protein (SDr) family.</text>
</comment>
<dbReference type="EMBL" id="CP011502">
    <property type="protein sequence ID" value="ALX03266.1"/>
    <property type="molecule type" value="Genomic_DNA"/>
</dbReference>
<evidence type="ECO:0000256" key="7">
    <source>
        <dbReference type="SAM" id="MobiDB-lite"/>
    </source>
</evidence>
<dbReference type="PATRIC" id="fig|2041.4.peg.84"/>
<keyword evidence="10" id="KW-1185">Reference proteome</keyword>
<dbReference type="Pfam" id="PF13620">
    <property type="entry name" value="CarboxypepD_reg"/>
    <property type="match status" value="2"/>
</dbReference>
<evidence type="ECO:0000256" key="6">
    <source>
        <dbReference type="ARBA" id="ARBA00030238"/>
    </source>
</evidence>
<dbReference type="SUPFAM" id="SSF49464">
    <property type="entry name" value="Carboxypeptidase regulatory domain-like"/>
    <property type="match status" value="2"/>
</dbReference>
<dbReference type="GO" id="GO:0030246">
    <property type="term" value="F:carbohydrate binding"/>
    <property type="evidence" value="ECO:0007669"/>
    <property type="project" value="InterPro"/>
</dbReference>
<evidence type="ECO:0000256" key="1">
    <source>
        <dbReference type="ARBA" id="ARBA00000548"/>
    </source>
</evidence>
<evidence type="ECO:0000256" key="2">
    <source>
        <dbReference type="ARBA" id="ARBA00007257"/>
    </source>
</evidence>
<dbReference type="STRING" id="2041.AERYTH_00405"/>
<dbReference type="PANTHER" id="PTHR36108:SF13">
    <property type="entry name" value="COLOSSIN-B-RELATED"/>
    <property type="match status" value="1"/>
</dbReference>
<dbReference type="Gene3D" id="2.60.40.1120">
    <property type="entry name" value="Carboxypeptidase-like, regulatory domain"/>
    <property type="match status" value="3"/>
</dbReference>
<evidence type="ECO:0000313" key="10">
    <source>
        <dbReference type="Proteomes" id="UP000067689"/>
    </source>
</evidence>
<evidence type="ECO:0000256" key="4">
    <source>
        <dbReference type="ARBA" id="ARBA00022525"/>
    </source>
</evidence>
<dbReference type="InterPro" id="IPR008969">
    <property type="entry name" value="CarboxyPept-like_regulatory"/>
</dbReference>
<reference evidence="9 10" key="1">
    <citation type="journal article" date="1991" name="Int. J. Syst. Bacteriol.">
        <title>Description of the erythromycin-producing bacterium Arthrobacter sp. strain NRRL B-3381 as Aeromicrobium erythreum gen. nov., sp. nov.</title>
        <authorList>
            <person name="Miller E.S."/>
            <person name="Woese C.R."/>
            <person name="Brenner S."/>
        </authorList>
    </citation>
    <scope>NUCLEOTIDE SEQUENCE [LARGE SCALE GENOMIC DNA]</scope>
    <source>
        <strain evidence="9 10">AR18</strain>
    </source>
</reference>
<dbReference type="KEGG" id="aer:AERYTH_00405"/>
<keyword evidence="4" id="KW-0964">Secreted</keyword>
<comment type="catalytic activity">
    <reaction evidence="1">
        <text>Endohydrolysis of (1-&gt;4)-alpha-D-glucosidic linkages in polysaccharides containing three or more (1-&gt;4)-alpha-linked D-glucose units.</text>
        <dbReference type="EC" id="3.2.1.1"/>
    </reaction>
</comment>
<protein>
    <recommendedName>
        <fullName evidence="3">alpha-amylase</fullName>
        <ecNumber evidence="3">3.2.1.1</ecNumber>
    </recommendedName>
    <alternativeName>
        <fullName evidence="6">1,4-alpha-D-glucan glucanohydrolase</fullName>
    </alternativeName>
</protein>
<dbReference type="OrthoDB" id="614750at2"/>
<keyword evidence="5 8" id="KW-0732">Signal</keyword>
<feature type="compositionally biased region" description="Polar residues" evidence="7">
    <location>
        <begin position="1177"/>
        <end position="1196"/>
    </location>
</feature>
<dbReference type="PANTHER" id="PTHR36108">
    <property type="entry name" value="COLOSSIN-B-RELATED"/>
    <property type="match status" value="1"/>
</dbReference>
<feature type="chain" id="PRO_5006848376" description="alpha-amylase" evidence="8">
    <location>
        <begin position="31"/>
        <end position="1449"/>
    </location>
</feature>
<organism evidence="9 10">
    <name type="scientific">Aeromicrobium erythreum</name>
    <dbReference type="NCBI Taxonomy" id="2041"/>
    <lineage>
        <taxon>Bacteria</taxon>
        <taxon>Bacillati</taxon>
        <taxon>Actinomycetota</taxon>
        <taxon>Actinomycetes</taxon>
        <taxon>Propionibacteriales</taxon>
        <taxon>Nocardioidaceae</taxon>
        <taxon>Aeromicrobium</taxon>
    </lineage>
</organism>
<dbReference type="GO" id="GO:0004556">
    <property type="term" value="F:alpha-amylase activity"/>
    <property type="evidence" value="ECO:0007669"/>
    <property type="project" value="UniProtKB-EC"/>
</dbReference>
<dbReference type="SUPFAM" id="SSF49452">
    <property type="entry name" value="Starch-binding domain-like"/>
    <property type="match status" value="2"/>
</dbReference>
<sequence length="1449" mass="148622">MGASRAAARGCVLLVVSVLATLLGVAPAHAAPVALSGSVVGTSGAGLSGIEVAVTTRAGVAVQETTTDSTGAWSVQVEPGTYAVGYVDPEGWWKPEFWDDQTTLAASTALTVGTSGRTGVVARLAPYPVVSGTVRSGGEPVAGAEVRAYASANETDSVRVVTTAADGTWAVPLPSGSYRFAFESPDHVVEYWNDRATLAASDPVTVTTADVPGRDVTLTPLPVASGRVTAGGAAVRRPEVTVLVRDAATGLWSEQETVTGDAQGRWSVRLVAGRYSFRFAGDARYRPEFWADQTRRSDATPVDLGSAPVVLDADLAVLPTARGLVRDASGEPVEDADVVALDASGDEVARDRTGPDGVFGVPLAPGAYGVEVRARGYRTWTRSVVDDPLLVGQRGGDVGTVDLAPALAIRGRVTGPDGSPVRTDVVVHAPRVVAGQTRWVVADRVSTDASGRWSAPVVPGDYRLQVEGTDDLAGEFWDDAASLAAARTVTVGDADVLARDTVLAARSRSGVRGTVTTATGGALADARVSASVLRDGEWVVLDETTTAADGRYRLLLPDGTYRLGFSADRHRTTFGPGSATVGAAPSVVVAGSLVSRDVRLETVSARVQGTVRGPSGPLAGVDVRVLQGGSDDLVPVTSARTDSAGRYEVQVDAGRYVLAFEDPSGDHRGEYLAGASTWASATRVVVADGATLTGRDVTLAANPRLGGRVQTTSGAGVGDAVVRLVRPLDASGAGGDVVAETTTDGTGAYGLAAPAGTYTVEVVLDGDVRWTLSSLALATGTTTRTVTLADQRAVTGRLAGPDARPAAGVEVRAWRYDPRDDTAVVVGRAVSGTDGRYALAVPPGVYRVGFHGLPLGYATTFAGGPDLGTARVVRVASTDVADVDATLAAATGVTGSISDAAVLADAPPELEAIFLRFDTDAGRWVEQERTTPGYGAYQVELPPGRYRVRVVERQEPFRTTHHGGGAAFSSAADVEVVAGSLTPGVDVVVGSELGTLRPVAAPTVTGRAVVGGTLTADPGTWTPAATDVAYQWLRDGTPVTGATGRSYVPGAVDVGRAVAVRVVASRAGYRSALAVSTPATVAPGTLVSTSPPVLTSDPVVGTRTTASSGTWSPADVTFARQWLRDGVVVDGATGSEHVPTAADVGHALALRVTASAPGYTSLTVVSQPRTVTDPPLTATTPPVITGDATTGSTLGSTEPVWSRTPGTTTRQWLRDGRPVDGATGTTYRLGLDDVGSAVALQVVGRVDGQQPVTTTSAARTVAPAALTARTAPTVTGTARPGSTLTASPGTWDAGDPTTGATSFGYQWLRSGRAVAGATKPTYRAGTADLGRPLTVRVTATRPGHATASRTSASRTVKAQPTLAVTSTGGRGTATFTVVVRAAGATPTGTVRVRLGSRTLRSATLTTYRGARRAVVTVTRQAKGARTYTVEYRGDAKVEARSTHRRVTVR</sequence>
<dbReference type="InterPro" id="IPR013784">
    <property type="entry name" value="Carb-bd-like_fold"/>
</dbReference>
<evidence type="ECO:0000313" key="9">
    <source>
        <dbReference type="EMBL" id="ALX03266.1"/>
    </source>
</evidence>
<gene>
    <name evidence="9" type="ORF">AERYTH_00405</name>
</gene>
<name>A0A0U4D4Y7_9ACTN</name>
<feature type="region of interest" description="Disordered" evidence="7">
    <location>
        <begin position="1170"/>
        <end position="1208"/>
    </location>
</feature>
<accession>A0A0U4D4Y7</accession>
<dbReference type="GO" id="GO:0005975">
    <property type="term" value="P:carbohydrate metabolic process"/>
    <property type="evidence" value="ECO:0007669"/>
    <property type="project" value="UniProtKB-ARBA"/>
</dbReference>
<dbReference type="RefSeq" id="WP_067853130.1">
    <property type="nucleotide sequence ID" value="NZ_CP011502.1"/>
</dbReference>
<evidence type="ECO:0000256" key="8">
    <source>
        <dbReference type="SAM" id="SignalP"/>
    </source>
</evidence>
<feature type="region of interest" description="Disordered" evidence="7">
    <location>
        <begin position="1269"/>
        <end position="1297"/>
    </location>
</feature>
<dbReference type="Proteomes" id="UP000067689">
    <property type="component" value="Chromosome"/>
</dbReference>
<dbReference type="EC" id="3.2.1.1" evidence="3"/>
<evidence type="ECO:0000256" key="3">
    <source>
        <dbReference type="ARBA" id="ARBA00012595"/>
    </source>
</evidence>
<evidence type="ECO:0000256" key="5">
    <source>
        <dbReference type="ARBA" id="ARBA00022729"/>
    </source>
</evidence>
<dbReference type="Gene3D" id="2.60.40.10">
    <property type="entry name" value="Immunoglobulins"/>
    <property type="match status" value="2"/>
</dbReference>